<dbReference type="EMBL" id="QYUK01000016">
    <property type="protein sequence ID" value="RJF80670.1"/>
    <property type="molecule type" value="Genomic_DNA"/>
</dbReference>
<sequence>MFSPAILLSLVLGALAFTALTAAAPLAVYTVTLALFGLAHVTSEFAYVDRRFGRRLGRPLVWRLGLLLAGVAAARAAGVFGLLPVTVALTVELALVAALALAVAGGEGPRGLALGVALPLGLATALAPFETAVTLAITHNFTPLGFLWEAAPRHRRGPAMALALAGFIGLPLLVASGLPRLWLGLDLAGADPMATGGLIRHLHVYVPAALRDGPWALDLFAACVVAQGAHYLAVIVILPALQRRRAPGMRGLIPWPGRGLFALAVVAGSAVALIGFLDDFSGARGLYGILASVHAWVEIPLLVLILGGAFQPTASLPARNEAAFAAAETASARRGVNPATTAISPASTATTIASRAMTDGQ</sequence>
<evidence type="ECO:0000313" key="2">
    <source>
        <dbReference type="EMBL" id="RJF80670.1"/>
    </source>
</evidence>
<evidence type="ECO:0000313" key="3">
    <source>
        <dbReference type="Proteomes" id="UP000284605"/>
    </source>
</evidence>
<feature type="transmembrane region" description="Helical" evidence="1">
    <location>
        <begin position="157"/>
        <end position="174"/>
    </location>
</feature>
<accession>A0A418VU41</accession>
<dbReference type="AlphaFoldDB" id="A0A418VU41"/>
<dbReference type="RefSeq" id="WP_119782721.1">
    <property type="nucleotide sequence ID" value="NZ_QYUK01000016.1"/>
</dbReference>
<organism evidence="2 3">
    <name type="scientific">Oleomonas cavernae</name>
    <dbReference type="NCBI Taxonomy" id="2320859"/>
    <lineage>
        <taxon>Bacteria</taxon>
        <taxon>Pseudomonadati</taxon>
        <taxon>Pseudomonadota</taxon>
        <taxon>Alphaproteobacteria</taxon>
        <taxon>Acetobacterales</taxon>
        <taxon>Acetobacteraceae</taxon>
        <taxon>Oleomonas</taxon>
    </lineage>
</organism>
<protein>
    <recommendedName>
        <fullName evidence="4">Beta-carotene 15,15'-dioxygenase</fullName>
    </recommendedName>
</protein>
<comment type="caution">
    <text evidence="2">The sequence shown here is derived from an EMBL/GenBank/DDBJ whole genome shotgun (WGS) entry which is preliminary data.</text>
</comment>
<evidence type="ECO:0000256" key="1">
    <source>
        <dbReference type="SAM" id="Phobius"/>
    </source>
</evidence>
<feature type="transmembrane region" description="Helical" evidence="1">
    <location>
        <begin position="112"/>
        <end position="137"/>
    </location>
</feature>
<feature type="transmembrane region" description="Helical" evidence="1">
    <location>
        <begin position="289"/>
        <end position="310"/>
    </location>
</feature>
<proteinExistence type="predicted"/>
<feature type="transmembrane region" description="Helical" evidence="1">
    <location>
        <begin position="219"/>
        <end position="238"/>
    </location>
</feature>
<keyword evidence="1" id="KW-0812">Transmembrane</keyword>
<feature type="transmembrane region" description="Helical" evidence="1">
    <location>
        <begin position="60"/>
        <end position="80"/>
    </location>
</feature>
<dbReference type="OrthoDB" id="7375507at2"/>
<keyword evidence="3" id="KW-1185">Reference proteome</keyword>
<name>A0A418VU41_9PROT</name>
<keyword evidence="1" id="KW-0472">Membrane</keyword>
<feature type="transmembrane region" description="Helical" evidence="1">
    <location>
        <begin position="86"/>
        <end position="105"/>
    </location>
</feature>
<reference evidence="2 3" key="1">
    <citation type="submission" date="2018-09" db="EMBL/GenBank/DDBJ databases">
        <authorList>
            <person name="Zhu H."/>
        </authorList>
    </citation>
    <scope>NUCLEOTIDE SEQUENCE [LARGE SCALE GENOMIC DNA]</scope>
    <source>
        <strain evidence="2 3">K1W22B-8</strain>
    </source>
</reference>
<feature type="transmembrane region" description="Helical" evidence="1">
    <location>
        <begin position="259"/>
        <end position="277"/>
    </location>
</feature>
<dbReference type="Proteomes" id="UP000284605">
    <property type="component" value="Unassembled WGS sequence"/>
</dbReference>
<evidence type="ECO:0008006" key="4">
    <source>
        <dbReference type="Google" id="ProtNLM"/>
    </source>
</evidence>
<gene>
    <name evidence="2" type="ORF">D3874_26590</name>
</gene>
<keyword evidence="1" id="KW-1133">Transmembrane helix</keyword>